<evidence type="ECO:0000313" key="1">
    <source>
        <dbReference type="EMBL" id="GAH45798.1"/>
    </source>
</evidence>
<dbReference type="AlphaFoldDB" id="X1HKE8"/>
<sequence>MNKMRERKTYWRRKEHKIIAEGKQNNKTIFLFTLPTPETVAKSSLFTEEKQVRIMEKIHRLDYRNDEEKIEG</sequence>
<proteinExistence type="predicted"/>
<protein>
    <submittedName>
        <fullName evidence="1">Uncharacterized protein</fullName>
    </submittedName>
</protein>
<reference evidence="1" key="1">
    <citation type="journal article" date="2014" name="Front. Microbiol.">
        <title>High frequency of phylogenetically diverse reductive dehalogenase-homologous genes in deep subseafloor sedimentary metagenomes.</title>
        <authorList>
            <person name="Kawai M."/>
            <person name="Futagami T."/>
            <person name="Toyoda A."/>
            <person name="Takaki Y."/>
            <person name="Nishi S."/>
            <person name="Hori S."/>
            <person name="Arai W."/>
            <person name="Tsubouchi T."/>
            <person name="Morono Y."/>
            <person name="Uchiyama I."/>
            <person name="Ito T."/>
            <person name="Fujiyama A."/>
            <person name="Inagaki F."/>
            <person name="Takami H."/>
        </authorList>
    </citation>
    <scope>NUCLEOTIDE SEQUENCE</scope>
    <source>
        <strain evidence="1">Expedition CK06-06</strain>
    </source>
</reference>
<accession>X1HKE8</accession>
<organism evidence="1">
    <name type="scientific">marine sediment metagenome</name>
    <dbReference type="NCBI Taxonomy" id="412755"/>
    <lineage>
        <taxon>unclassified sequences</taxon>
        <taxon>metagenomes</taxon>
        <taxon>ecological metagenomes</taxon>
    </lineage>
</organism>
<dbReference type="EMBL" id="BARU01006181">
    <property type="protein sequence ID" value="GAH45798.1"/>
    <property type="molecule type" value="Genomic_DNA"/>
</dbReference>
<name>X1HKE8_9ZZZZ</name>
<gene>
    <name evidence="1" type="ORF">S03H2_12131</name>
</gene>
<comment type="caution">
    <text evidence="1">The sequence shown here is derived from an EMBL/GenBank/DDBJ whole genome shotgun (WGS) entry which is preliminary data.</text>
</comment>